<dbReference type="InterPro" id="IPR043429">
    <property type="entry name" value="ArtM/GltK/GlnP/TcyL/YhdX-like"/>
</dbReference>
<reference evidence="12" key="1">
    <citation type="submission" date="2016-11" db="EMBL/GenBank/DDBJ databases">
        <authorList>
            <person name="Varghese N."/>
            <person name="Submissions S."/>
        </authorList>
    </citation>
    <scope>NUCLEOTIDE SEQUENCE [LARGE SCALE GENOMIC DNA]</scope>
    <source>
        <strain evidence="12">DSM 3071</strain>
    </source>
</reference>
<name>A0A1M6DPV6_BUTFI</name>
<evidence type="ECO:0000259" key="10">
    <source>
        <dbReference type="PROSITE" id="PS50928"/>
    </source>
</evidence>
<proteinExistence type="inferred from homology"/>
<evidence type="ECO:0000256" key="1">
    <source>
        <dbReference type="ARBA" id="ARBA00004651"/>
    </source>
</evidence>
<dbReference type="PANTHER" id="PTHR30614:SF20">
    <property type="entry name" value="GLUTAMINE TRANSPORT SYSTEM PERMEASE PROTEIN GLNP"/>
    <property type="match status" value="1"/>
</dbReference>
<dbReference type="Gene3D" id="1.10.3720.10">
    <property type="entry name" value="MetI-like"/>
    <property type="match status" value="1"/>
</dbReference>
<comment type="similarity">
    <text evidence="2">Belongs to the binding-protein-dependent transport system permease family. HisMQ subfamily.</text>
</comment>
<keyword evidence="5 9" id="KW-0812">Transmembrane</keyword>
<organism evidence="11 12">
    <name type="scientific">Butyrivibrio fibrisolvens DSM 3071</name>
    <dbReference type="NCBI Taxonomy" id="1121131"/>
    <lineage>
        <taxon>Bacteria</taxon>
        <taxon>Bacillati</taxon>
        <taxon>Bacillota</taxon>
        <taxon>Clostridia</taxon>
        <taxon>Lachnospirales</taxon>
        <taxon>Lachnospiraceae</taxon>
        <taxon>Butyrivibrio</taxon>
    </lineage>
</organism>
<dbReference type="InterPro" id="IPR010065">
    <property type="entry name" value="AA_ABC_transptr_permease_3TM"/>
</dbReference>
<evidence type="ECO:0000313" key="11">
    <source>
        <dbReference type="EMBL" id="SHI75276.1"/>
    </source>
</evidence>
<dbReference type="NCBIfam" id="TIGR01726">
    <property type="entry name" value="HEQRo_perm_3TM"/>
    <property type="match status" value="1"/>
</dbReference>
<dbReference type="CDD" id="cd06261">
    <property type="entry name" value="TM_PBP2"/>
    <property type="match status" value="1"/>
</dbReference>
<dbReference type="AlphaFoldDB" id="A0A1M6DPV6"/>
<dbReference type="EMBL" id="FQXK01000039">
    <property type="protein sequence ID" value="SHI75276.1"/>
    <property type="molecule type" value="Genomic_DNA"/>
</dbReference>
<dbReference type="RefSeq" id="WP_073389770.1">
    <property type="nucleotide sequence ID" value="NZ_FQXK01000039.1"/>
</dbReference>
<keyword evidence="12" id="KW-1185">Reference proteome</keyword>
<dbReference type="GO" id="GO:0022857">
    <property type="term" value="F:transmembrane transporter activity"/>
    <property type="evidence" value="ECO:0007669"/>
    <property type="project" value="InterPro"/>
</dbReference>
<keyword evidence="4" id="KW-1003">Cell membrane</keyword>
<dbReference type="Pfam" id="PF00528">
    <property type="entry name" value="BPD_transp_1"/>
    <property type="match status" value="1"/>
</dbReference>
<evidence type="ECO:0000256" key="4">
    <source>
        <dbReference type="ARBA" id="ARBA00022475"/>
    </source>
</evidence>
<evidence type="ECO:0000256" key="2">
    <source>
        <dbReference type="ARBA" id="ARBA00010072"/>
    </source>
</evidence>
<accession>A0A1M6DPV6</accession>
<evidence type="ECO:0000256" key="8">
    <source>
        <dbReference type="ARBA" id="ARBA00023136"/>
    </source>
</evidence>
<feature type="domain" description="ABC transmembrane type-1" evidence="10">
    <location>
        <begin position="19"/>
        <end position="217"/>
    </location>
</feature>
<dbReference type="GO" id="GO:0043190">
    <property type="term" value="C:ATP-binding cassette (ABC) transporter complex"/>
    <property type="evidence" value="ECO:0007669"/>
    <property type="project" value="InterPro"/>
</dbReference>
<evidence type="ECO:0000256" key="5">
    <source>
        <dbReference type="ARBA" id="ARBA00022692"/>
    </source>
</evidence>
<dbReference type="FunFam" id="1.10.3720.10:FF:000033">
    <property type="entry name" value="Polar amino acid ABC transporter permease"/>
    <property type="match status" value="1"/>
</dbReference>
<comment type="subcellular location">
    <subcellularLocation>
        <location evidence="1 9">Cell membrane</location>
        <topology evidence="1 9">Multi-pass membrane protein</topology>
    </subcellularLocation>
</comment>
<dbReference type="InterPro" id="IPR000515">
    <property type="entry name" value="MetI-like"/>
</dbReference>
<dbReference type="STRING" id="1121131.SAMN02745229_03567"/>
<dbReference type="GO" id="GO:0006865">
    <property type="term" value="P:amino acid transport"/>
    <property type="evidence" value="ECO:0007669"/>
    <property type="project" value="UniProtKB-KW"/>
</dbReference>
<evidence type="ECO:0000313" key="12">
    <source>
        <dbReference type="Proteomes" id="UP000184278"/>
    </source>
</evidence>
<keyword evidence="8 9" id="KW-0472">Membrane</keyword>
<evidence type="ECO:0000256" key="6">
    <source>
        <dbReference type="ARBA" id="ARBA00022970"/>
    </source>
</evidence>
<dbReference type="GeneID" id="89509753"/>
<dbReference type="SUPFAM" id="SSF161098">
    <property type="entry name" value="MetI-like"/>
    <property type="match status" value="1"/>
</dbReference>
<dbReference type="PANTHER" id="PTHR30614">
    <property type="entry name" value="MEMBRANE COMPONENT OF AMINO ACID ABC TRANSPORTER"/>
    <property type="match status" value="1"/>
</dbReference>
<dbReference type="InterPro" id="IPR035906">
    <property type="entry name" value="MetI-like_sf"/>
</dbReference>
<protein>
    <submittedName>
        <fullName evidence="11">Amino acid ABC transporter membrane protein, PAAT family (TC 3.A.1.3.-)</fullName>
    </submittedName>
</protein>
<feature type="transmembrane region" description="Helical" evidence="9">
    <location>
        <begin position="199"/>
        <end position="220"/>
    </location>
</feature>
<feature type="transmembrane region" description="Helical" evidence="9">
    <location>
        <begin position="21"/>
        <end position="43"/>
    </location>
</feature>
<dbReference type="Proteomes" id="UP000184278">
    <property type="component" value="Unassembled WGS sequence"/>
</dbReference>
<gene>
    <name evidence="11" type="ORF">SAMN02745229_03567</name>
</gene>
<keyword evidence="3 9" id="KW-0813">Transport</keyword>
<sequence>MGELINIAVKYRMLLLNGAKITLIVSVLTIIFGLICGILMAFMKMSKIKILKIFANIYVEFIRGTPVLVQIFLVYYGLPIMGVQVPSIVIGGVDISRIVSGTLALVINTTAYVCEIVRGGIESIDYGQTEGALALGMKPGRAMLAIVFPQAMKNILPSLGNEFITIIKTSSQISVIGIADLMYTADTIRGISFKPMEPLILVALIYFAITFIISTLLRHFEKKMKKSYAR</sequence>
<evidence type="ECO:0000256" key="9">
    <source>
        <dbReference type="RuleBase" id="RU363032"/>
    </source>
</evidence>
<keyword evidence="7 9" id="KW-1133">Transmembrane helix</keyword>
<dbReference type="OrthoDB" id="9787841at2"/>
<keyword evidence="6" id="KW-0029">Amino-acid transport</keyword>
<evidence type="ECO:0000256" key="7">
    <source>
        <dbReference type="ARBA" id="ARBA00022989"/>
    </source>
</evidence>
<dbReference type="PROSITE" id="PS50928">
    <property type="entry name" value="ABC_TM1"/>
    <property type="match status" value="1"/>
</dbReference>
<evidence type="ECO:0000256" key="3">
    <source>
        <dbReference type="ARBA" id="ARBA00022448"/>
    </source>
</evidence>